<keyword evidence="2" id="KW-1185">Reference proteome</keyword>
<evidence type="ECO:0000313" key="1">
    <source>
        <dbReference type="EMBL" id="GAA4374709.1"/>
    </source>
</evidence>
<evidence type="ECO:0000313" key="2">
    <source>
        <dbReference type="Proteomes" id="UP001500454"/>
    </source>
</evidence>
<accession>A0ABP8IV22</accession>
<sequence>MPSAGTVTVRRKMLSTRCQRGESDFAEAWEEEEGRASDTVGWAKLRQYAPATASVGGVAALTNNKTARLLGRAVR</sequence>
<gene>
    <name evidence="1" type="ORF">GCM10023186_06410</name>
</gene>
<protein>
    <submittedName>
        <fullName evidence="1">Uncharacterized protein</fullName>
    </submittedName>
</protein>
<dbReference type="EMBL" id="BAABHA010000002">
    <property type="protein sequence ID" value="GAA4374709.1"/>
    <property type="molecule type" value="Genomic_DNA"/>
</dbReference>
<comment type="caution">
    <text evidence="1">The sequence shown here is derived from an EMBL/GenBank/DDBJ whole genome shotgun (WGS) entry which is preliminary data.</text>
</comment>
<dbReference type="Proteomes" id="UP001500454">
    <property type="component" value="Unassembled WGS sequence"/>
</dbReference>
<name>A0ABP8IV22_9BACT</name>
<organism evidence="1 2">
    <name type="scientific">Hymenobacter koreensis</name>
    <dbReference type="NCBI Taxonomy" id="1084523"/>
    <lineage>
        <taxon>Bacteria</taxon>
        <taxon>Pseudomonadati</taxon>
        <taxon>Bacteroidota</taxon>
        <taxon>Cytophagia</taxon>
        <taxon>Cytophagales</taxon>
        <taxon>Hymenobacteraceae</taxon>
        <taxon>Hymenobacter</taxon>
    </lineage>
</organism>
<reference evidence="2" key="1">
    <citation type="journal article" date="2019" name="Int. J. Syst. Evol. Microbiol.">
        <title>The Global Catalogue of Microorganisms (GCM) 10K type strain sequencing project: providing services to taxonomists for standard genome sequencing and annotation.</title>
        <authorList>
            <consortium name="The Broad Institute Genomics Platform"/>
            <consortium name="The Broad Institute Genome Sequencing Center for Infectious Disease"/>
            <person name="Wu L."/>
            <person name="Ma J."/>
        </authorList>
    </citation>
    <scope>NUCLEOTIDE SEQUENCE [LARGE SCALE GENOMIC DNA]</scope>
    <source>
        <strain evidence="2">JCM 17924</strain>
    </source>
</reference>
<proteinExistence type="predicted"/>